<dbReference type="Proteomes" id="UP001205890">
    <property type="component" value="Unassembled WGS sequence"/>
</dbReference>
<sequence>MLTPANAPAAPVETVPGDPARGVLVICDHASNAMPPEYGALGLPASELARHIAYDIGAAAAARALARRLGAPAVLSTFSRLLIDPNRGEDDPTLVMKLSDGAVVPGNARVDAAEVERRLARFYRPYDRAVGEAVERALAAGAPPAIVSVHSFTPVWKGTARPWHVTVLWDSDPRLPLPLIAALSADPALTVGDNEPYDGALAGDTLNRHATRRGLSNALIEIRQDLVSTSEDAAAWGERLADALAPLVEDPALRRVEPHPTRTATRHRAAWSPKSS</sequence>
<comment type="caution">
    <text evidence="2">The sequence shown here is derived from an EMBL/GenBank/DDBJ whole genome shotgun (WGS) entry which is preliminary data.</text>
</comment>
<accession>A0ABT1LBH5</accession>
<dbReference type="RefSeq" id="WP_254741244.1">
    <property type="nucleotide sequence ID" value="NZ_JANCLU010000008.1"/>
</dbReference>
<keyword evidence="3" id="KW-1185">Reference proteome</keyword>
<feature type="region of interest" description="Disordered" evidence="1">
    <location>
        <begin position="256"/>
        <end position="276"/>
    </location>
</feature>
<dbReference type="InterPro" id="IPR007709">
    <property type="entry name" value="N-FG_amidohydro"/>
</dbReference>
<dbReference type="Pfam" id="PF05013">
    <property type="entry name" value="FGase"/>
    <property type="match status" value="1"/>
</dbReference>
<dbReference type="SUPFAM" id="SSF53187">
    <property type="entry name" value="Zn-dependent exopeptidases"/>
    <property type="match status" value="1"/>
</dbReference>
<organism evidence="2 3">
    <name type="scientific">Alsobacter ponti</name>
    <dbReference type="NCBI Taxonomy" id="2962936"/>
    <lineage>
        <taxon>Bacteria</taxon>
        <taxon>Pseudomonadati</taxon>
        <taxon>Pseudomonadota</taxon>
        <taxon>Alphaproteobacteria</taxon>
        <taxon>Hyphomicrobiales</taxon>
        <taxon>Alsobacteraceae</taxon>
        <taxon>Alsobacter</taxon>
    </lineage>
</organism>
<reference evidence="2 3" key="1">
    <citation type="submission" date="2022-07" db="EMBL/GenBank/DDBJ databases">
        <authorList>
            <person name="Li W.-J."/>
            <person name="Deng Q.-Q."/>
        </authorList>
    </citation>
    <scope>NUCLEOTIDE SEQUENCE [LARGE SCALE GENOMIC DNA]</scope>
    <source>
        <strain evidence="2 3">SYSU M60028</strain>
    </source>
</reference>
<evidence type="ECO:0000313" key="3">
    <source>
        <dbReference type="Proteomes" id="UP001205890"/>
    </source>
</evidence>
<dbReference type="PIRSF" id="PIRSF029730">
    <property type="entry name" value="UCP029730"/>
    <property type="match status" value="1"/>
</dbReference>
<evidence type="ECO:0000313" key="2">
    <source>
        <dbReference type="EMBL" id="MCP8938850.1"/>
    </source>
</evidence>
<proteinExistence type="predicted"/>
<name>A0ABT1LBH5_9HYPH</name>
<gene>
    <name evidence="2" type="ORF">NK718_10015</name>
</gene>
<protein>
    <submittedName>
        <fullName evidence="2">N-formylglutamate amidohydrolase</fullName>
    </submittedName>
</protein>
<dbReference type="EMBL" id="JANCLU010000008">
    <property type="protein sequence ID" value="MCP8938850.1"/>
    <property type="molecule type" value="Genomic_DNA"/>
</dbReference>
<evidence type="ECO:0000256" key="1">
    <source>
        <dbReference type="SAM" id="MobiDB-lite"/>
    </source>
</evidence>
<dbReference type="InterPro" id="IPR011227">
    <property type="entry name" value="UCP029730"/>
</dbReference>
<dbReference type="Gene3D" id="3.40.630.40">
    <property type="entry name" value="Zn-dependent exopeptidases"/>
    <property type="match status" value="1"/>
</dbReference>